<feature type="domain" description="Secretion system C-terminal sorting" evidence="1">
    <location>
        <begin position="832"/>
        <end position="903"/>
    </location>
</feature>
<evidence type="ECO:0000313" key="3">
    <source>
        <dbReference type="EMBL" id="TKT89771.1"/>
    </source>
</evidence>
<evidence type="ECO:0000259" key="1">
    <source>
        <dbReference type="Pfam" id="PF18962"/>
    </source>
</evidence>
<dbReference type="AlphaFoldDB" id="A0A4U6D143"/>
<reference evidence="3 4" key="1">
    <citation type="submission" date="2019-05" db="EMBL/GenBank/DDBJ databases">
        <title>Dyadobacter AR-3-8 sp. nov., isolated from arctic soil.</title>
        <authorList>
            <person name="Chaudhary D.K."/>
        </authorList>
    </citation>
    <scope>NUCLEOTIDE SEQUENCE [LARGE SCALE GENOMIC DNA]</scope>
    <source>
        <strain evidence="3 4">AR-3-8</strain>
    </source>
</reference>
<evidence type="ECO:0000313" key="4">
    <source>
        <dbReference type="Proteomes" id="UP000304900"/>
    </source>
</evidence>
<dbReference type="OrthoDB" id="9805017at2"/>
<sequence>NYNVGATASALPAVANGLWYDAAAGGTGLAAAPIPSTVTAGTKSYFVSQTLNGCEGPRAEIKVIVTCATPAPTVVSPVNYNVGATATALPAVLNGLWYDVATGGTGLATVPTPSTVTVGTKSYFVSQTLNGCEGPRAEIKVTVNACTTEAPTVTNVTYCLSEAPIALAATGTALKWYSVAAGGTALASAPIPSTSTAGTTSYYVSQTLNGCEGERAKIDVIVNPQTIAPTVTNVTYCLSETPVSLTATGTALKWYSVVTGGTALASAPIPSTATAGITSYYVSQTVNGCEGTRAKIDVIVNPQTIAPTVTATVKYCFNGTTTALTAAGTALKWYTVAAGGTASSVAPTPSAATAGTTSYYVSQTLNGCEGLRAKIDVIVSPQTPAPTIAASALEYCQSVKAPALSATPLSGATLNWYGTNATGGTPSASAPTPSTDTEGTVTYYVGQTDANGCASARAAIAVKTNVTPKPTLGTSSVAYCQNAPATPLVATGTNLKWYLTLDATDFRTTALIPFTEKVSDYSFYVTQTGTNTCESAKAEIKVHIKPLPSATISGNSSIPLGGTANVIINFTGDAPWSYILSNGVSATTSSANLSVPVSPIVTTTYVVTEVSNSCGKGIPNGSALVTVQIPTLTIGVPSVSESCAGKTFTVQFQQSGSFPDGSTMKAQISTVNETSKFISIPSVINGNVITATIPDTTVKGIYYIRIANIGKDGSLIAAGNVSSGQITVNPLPVATISGATTIYMGATANLKVDLTGDAPWTFSLNNGLTDSLVSTSVNPIIVKVIPKRTTTYTISAVSNQCGSGRGAGSARIQVDPVLGTEPPVVSGDWLKIYPTLVDSKCTVEITSAVSAKEADFEILDLNGRSLFKKSIQQKITEVDFSQRPAGLYLLKVQNGKYTSVQRILKP</sequence>
<accession>A0A4U6D143</accession>
<name>A0A4U6D143_9BACT</name>
<dbReference type="RefSeq" id="WP_137342403.1">
    <property type="nucleotide sequence ID" value="NZ_SZVO01000011.1"/>
</dbReference>
<gene>
    <name evidence="3" type="ORF">FDK13_23270</name>
</gene>
<evidence type="ECO:0000259" key="2">
    <source>
        <dbReference type="Pfam" id="PF19081"/>
    </source>
</evidence>
<dbReference type="NCBIfam" id="TIGR04183">
    <property type="entry name" value="Por_Secre_tail"/>
    <property type="match status" value="1"/>
</dbReference>
<protein>
    <submittedName>
        <fullName evidence="3">T9SS type A sorting domain-containing protein</fullName>
    </submittedName>
</protein>
<feature type="domain" description="Ig-like" evidence="2">
    <location>
        <begin position="71"/>
        <end position="144"/>
    </location>
</feature>
<dbReference type="Pfam" id="PF19081">
    <property type="entry name" value="Ig_7"/>
    <property type="match status" value="5"/>
</dbReference>
<feature type="domain" description="Ig-like" evidence="2">
    <location>
        <begin position="228"/>
        <end position="302"/>
    </location>
</feature>
<keyword evidence="4" id="KW-1185">Reference proteome</keyword>
<organism evidence="3 4">
    <name type="scientific">Dyadobacter frigoris</name>
    <dbReference type="NCBI Taxonomy" id="2576211"/>
    <lineage>
        <taxon>Bacteria</taxon>
        <taxon>Pseudomonadati</taxon>
        <taxon>Bacteroidota</taxon>
        <taxon>Cytophagia</taxon>
        <taxon>Cytophagales</taxon>
        <taxon>Spirosomataceae</taxon>
        <taxon>Dyadobacter</taxon>
    </lineage>
</organism>
<comment type="caution">
    <text evidence="3">The sequence shown here is derived from an EMBL/GenBank/DDBJ whole genome shotgun (WGS) entry which is preliminary data.</text>
</comment>
<feature type="domain" description="Ig-like" evidence="2">
    <location>
        <begin position="306"/>
        <end position="381"/>
    </location>
</feature>
<proteinExistence type="predicted"/>
<dbReference type="InterPro" id="IPR044023">
    <property type="entry name" value="Ig_7"/>
</dbReference>
<feature type="non-terminal residue" evidence="3">
    <location>
        <position position="1"/>
    </location>
</feature>
<dbReference type="EMBL" id="SZVO01000011">
    <property type="protein sequence ID" value="TKT89771.1"/>
    <property type="molecule type" value="Genomic_DNA"/>
</dbReference>
<dbReference type="InterPro" id="IPR026444">
    <property type="entry name" value="Secre_tail"/>
</dbReference>
<feature type="domain" description="Ig-like" evidence="2">
    <location>
        <begin position="385"/>
        <end position="464"/>
    </location>
</feature>
<dbReference type="Pfam" id="PF18962">
    <property type="entry name" value="Por_Secre_tail"/>
    <property type="match status" value="1"/>
</dbReference>
<feature type="domain" description="Ig-like" evidence="2">
    <location>
        <begin position="150"/>
        <end position="224"/>
    </location>
</feature>
<dbReference type="Proteomes" id="UP000304900">
    <property type="component" value="Unassembled WGS sequence"/>
</dbReference>